<keyword evidence="5" id="KW-1133">Transmembrane helix</keyword>
<feature type="domain" description="Major facilitator superfamily (MFS) profile" evidence="6">
    <location>
        <begin position="1556"/>
        <end position="2012"/>
    </location>
</feature>
<dbReference type="GO" id="GO:0016788">
    <property type="term" value="F:hydrolase activity, acting on ester bonds"/>
    <property type="evidence" value="ECO:0007669"/>
    <property type="project" value="InterPro"/>
</dbReference>
<name>A0A0C3CXZ7_OIDMZ</name>
<dbReference type="SUPFAM" id="SSF52540">
    <property type="entry name" value="P-loop containing nucleoside triphosphate hydrolases"/>
    <property type="match status" value="1"/>
</dbReference>
<keyword evidence="5" id="KW-0813">Transport</keyword>
<dbReference type="SUPFAM" id="SSF53474">
    <property type="entry name" value="alpha/beta-Hydrolases"/>
    <property type="match status" value="1"/>
</dbReference>
<reference evidence="7 8" key="1">
    <citation type="submission" date="2014-04" db="EMBL/GenBank/DDBJ databases">
        <authorList>
            <consortium name="DOE Joint Genome Institute"/>
            <person name="Kuo A."/>
            <person name="Martino E."/>
            <person name="Perotto S."/>
            <person name="Kohler A."/>
            <person name="Nagy L.G."/>
            <person name="Floudas D."/>
            <person name="Copeland A."/>
            <person name="Barry K.W."/>
            <person name="Cichocki N."/>
            <person name="Veneault-Fourrey C."/>
            <person name="LaButti K."/>
            <person name="Lindquist E.A."/>
            <person name="Lipzen A."/>
            <person name="Lundell T."/>
            <person name="Morin E."/>
            <person name="Murat C."/>
            <person name="Sun H."/>
            <person name="Tunlid A."/>
            <person name="Henrissat B."/>
            <person name="Grigoriev I.V."/>
            <person name="Hibbett D.S."/>
            <person name="Martin F."/>
            <person name="Nordberg H.P."/>
            <person name="Cantor M.N."/>
            <person name="Hua S.X."/>
        </authorList>
    </citation>
    <scope>NUCLEOTIDE SEQUENCE [LARGE SCALE GENOMIC DNA]</scope>
    <source>
        <strain evidence="7 8">Zn</strain>
    </source>
</reference>
<organism evidence="7 8">
    <name type="scientific">Oidiodendron maius (strain Zn)</name>
    <dbReference type="NCBI Taxonomy" id="913774"/>
    <lineage>
        <taxon>Eukaryota</taxon>
        <taxon>Fungi</taxon>
        <taxon>Dikarya</taxon>
        <taxon>Ascomycota</taxon>
        <taxon>Pezizomycotina</taxon>
        <taxon>Leotiomycetes</taxon>
        <taxon>Leotiomycetes incertae sedis</taxon>
        <taxon>Myxotrichaceae</taxon>
        <taxon>Oidiodendron</taxon>
    </lineage>
</organism>
<evidence type="ECO:0000313" key="7">
    <source>
        <dbReference type="EMBL" id="KIM94537.1"/>
    </source>
</evidence>
<dbReference type="Pfam" id="PF22939">
    <property type="entry name" value="WHD_GPIID"/>
    <property type="match status" value="1"/>
</dbReference>
<dbReference type="STRING" id="913774.A0A0C3CXZ7"/>
<dbReference type="Pfam" id="PF24883">
    <property type="entry name" value="NPHP3_N"/>
    <property type="match status" value="1"/>
</dbReference>
<dbReference type="GO" id="GO:0005789">
    <property type="term" value="C:endoplasmic reticulum membrane"/>
    <property type="evidence" value="ECO:0007669"/>
    <property type="project" value="UniProtKB-SubCell"/>
</dbReference>
<dbReference type="Gene3D" id="2.130.10.10">
    <property type="entry name" value="YVTN repeat-like/Quinoprotein amine dehydrogenase"/>
    <property type="match status" value="2"/>
</dbReference>
<dbReference type="Gene3D" id="1.20.1720.10">
    <property type="entry name" value="Multidrug resistance protein D"/>
    <property type="match status" value="1"/>
</dbReference>
<keyword evidence="5" id="KW-0472">Membrane</keyword>
<evidence type="ECO:0000256" key="5">
    <source>
        <dbReference type="RuleBase" id="RU365011"/>
    </source>
</evidence>
<dbReference type="PANTHER" id="PTHR10039">
    <property type="entry name" value="AMELOGENIN"/>
    <property type="match status" value="1"/>
</dbReference>
<dbReference type="InterPro" id="IPR011701">
    <property type="entry name" value="MFS"/>
</dbReference>
<keyword evidence="5" id="KW-0812">Transmembrane</keyword>
<protein>
    <recommendedName>
        <fullName evidence="3 5">GPI inositol-deacylase</fullName>
        <ecNumber evidence="5">3.1.-.-</ecNumber>
    </recommendedName>
</protein>
<dbReference type="Gene3D" id="3.40.50.1820">
    <property type="entry name" value="alpha/beta hydrolase"/>
    <property type="match status" value="1"/>
</dbReference>
<feature type="transmembrane region" description="Helical" evidence="5">
    <location>
        <begin position="1712"/>
        <end position="1732"/>
    </location>
</feature>
<dbReference type="HOGENOM" id="CLU_001384_2_0_1"/>
<dbReference type="Proteomes" id="UP000054321">
    <property type="component" value="Unassembled WGS sequence"/>
</dbReference>
<feature type="transmembrane region" description="Helical" evidence="5">
    <location>
        <begin position="1840"/>
        <end position="1861"/>
    </location>
</feature>
<gene>
    <name evidence="7" type="ORF">OIDMADRAFT_135605</name>
</gene>
<dbReference type="InterPro" id="IPR036322">
    <property type="entry name" value="WD40_repeat_dom_sf"/>
</dbReference>
<feature type="transmembrane region" description="Helical" evidence="5">
    <location>
        <begin position="1652"/>
        <end position="1676"/>
    </location>
</feature>
<evidence type="ECO:0000259" key="6">
    <source>
        <dbReference type="PROSITE" id="PS50850"/>
    </source>
</evidence>
<comment type="function">
    <text evidence="1 5">Involved in inositol deacylation of GPI-anchored proteins which plays important roles in the quality control and ER-associated degradation of GPI-anchored proteins.</text>
</comment>
<comment type="similarity">
    <text evidence="5">Belongs to the GPI inositol-deacylase family.</text>
</comment>
<keyword evidence="5" id="KW-0653">Protein transport</keyword>
<dbReference type="EMBL" id="KN832889">
    <property type="protein sequence ID" value="KIM94537.1"/>
    <property type="molecule type" value="Genomic_DNA"/>
</dbReference>
<dbReference type="PANTHER" id="PTHR10039:SF16">
    <property type="entry name" value="GPI INOSITOL-DEACYLASE"/>
    <property type="match status" value="1"/>
</dbReference>
<dbReference type="PROSITE" id="PS50850">
    <property type="entry name" value="MFS"/>
    <property type="match status" value="1"/>
</dbReference>
<dbReference type="InterPro" id="IPR029058">
    <property type="entry name" value="AB_hydrolase_fold"/>
</dbReference>
<proteinExistence type="inferred from homology"/>
<dbReference type="SUPFAM" id="SSF50998">
    <property type="entry name" value="Quinoprotein alcohol dehydrogenase-like"/>
    <property type="match status" value="1"/>
</dbReference>
<dbReference type="Gene3D" id="3.40.50.300">
    <property type="entry name" value="P-loop containing nucleotide triphosphate hydrolases"/>
    <property type="match status" value="1"/>
</dbReference>
<feature type="transmembrane region" description="Helical" evidence="5">
    <location>
        <begin position="1987"/>
        <end position="2010"/>
    </location>
</feature>
<feature type="transmembrane region" description="Helical" evidence="5">
    <location>
        <begin position="1555"/>
        <end position="1577"/>
    </location>
</feature>
<dbReference type="SUPFAM" id="SSF50978">
    <property type="entry name" value="WD40 repeat-like"/>
    <property type="match status" value="1"/>
</dbReference>
<feature type="transmembrane region" description="Helical" evidence="5">
    <location>
        <begin position="1897"/>
        <end position="1919"/>
    </location>
</feature>
<dbReference type="InterPro" id="IPR054471">
    <property type="entry name" value="GPIID_WHD"/>
</dbReference>
<dbReference type="InterPro" id="IPR011047">
    <property type="entry name" value="Quinoprotein_ADH-like_sf"/>
</dbReference>
<keyword evidence="8" id="KW-1185">Reference proteome</keyword>
<feature type="transmembrane region" description="Helical" evidence="5">
    <location>
        <begin position="1688"/>
        <end position="1706"/>
    </location>
</feature>
<evidence type="ECO:0000256" key="1">
    <source>
        <dbReference type="ARBA" id="ARBA00003496"/>
    </source>
</evidence>
<dbReference type="InterPro" id="IPR015943">
    <property type="entry name" value="WD40/YVTN_repeat-like_dom_sf"/>
</dbReference>
<sequence>QDPLGLKVIHRPLGDRRVDIIFVHGLGGSSRMTWSKSRNLDFFWPLKFLPLEPDINEARILTFGYNANFGFRSGKTKMSVLDFAKDLLYDLKYAKDDSRPIIFIVHSMGGLIVKEAYMQGQNDPLYENIVKAVSSIIFLSTPHRGTNLAEILNRILQVSFVTNPTQFISELGAGSQTLQKLNEQFRHVAPKLQIVSFYETRPTTMFMKTQIMVLEKDSSVLGYPGEISKPLDADHHGVCKYESPEDPRYITVRNVLKSLVGKAKPKGKGLLLGYIKNASQSSKFTFEEYLSVTESPDADYNFFRDRWTRGTCNWILGDEAFTAWIGDAHLKPRVLWIHGNAASGKSTLSSFVIDQLFKLGLPCHYFFIRFMDRKKRGLSMMLRSLACQLANSTPAYADKLRQLEAAATDLKTANYLDIWQWLYKQSLFQLDINAPLYWVIDGADEADSPGSVIRLLSELHHTSIPLRVLIVSRKTHEISSAFQKLGKQIHMETVRTEGNQEDFRSYIDQEMDVAGENLYREEVIAQLLDRARGNFLWLHLAVQKVNKCHVKADVEKALKDLPPGMEALYNRMTLSMQSESTTSDRRLGQNILGWVTCAQRLLSIEELSDALGNDGVLEIHRTIGDLCGGFVIVDHEGRVALIHETAREYLIRGPGPDHLSVIDSKSTNDALLKRCITRLTDPTLRSQVNRSQPPALLNYATSAWFIHLSLASNTNPGILDTVVKFLRGPHVLTWMNIAARRKELRTLVAASRYLTNVVLKLRRMTEDEYLAHRQAIQVLEGWATDLVKIVGKFGITLRQHPDSIYKLIPPFCPEGSIIYQQFGFKESRALYVSGFTRNTWDDCLARLSLDQGVVASAVLAAGSRIVVLTNIRKTSQIIIYNSATFEEQRRITHPERVLTIQVNRLGDLLVSYGYTTTKVWDTATGDCIKTITNPAKRPRPHTLLFVNENNAILVGNEDRCIRTCSLNDDSAEWEIKSHINEQSLGDTTVNFPMCSALSPDGTMIVFGYRAHPVSAWELDPPMMLGQCNIALDATDMTIQDNTWGEVFRLIWHPFSGEVLGLTQVGLLFKWHPYEGEPNATVQTGADNLTISRDGSLIATGDAVGTMKIYATADLSLLYQLSSQDPVLYLSFSTDSRQLYDTRGVYGNVWEPNTLVRLADSSEYADHSSDALSETESLTKPSLHIEHHFGRVDSVIALSGQSVAPLYCYGTEDGVAILCEVGRGKVCELERLASYMSIEQVAWSEDGRLVALTDISGRLAIKRVAKASDNRDAWTVKHEFDLVIPPNKGHISQVIFHPTGNNLLVATSTMLFSINVDSRVLTEATLPATISKVKWICHPTVADYILGFGNAQLRVFSWINLQEVDIHTYFPARLGTPPKILAPSTAHEFRVSHSTTSDQIESEYLVFDIANMQLGSGSDQMDRGNKDLPYTLLPQDIASRIREPLAFSSRRRLIFLDVERWICTWRLPTSIPARSQIAKGSELGNAGIEQFYFLPGDWATGDEVHLCSVMPDGTLLCPRNGDVATVQCARLRNTDNGHGSQNRQDYSVFSAALRTYLTYFLGFIMILSTLTATIYFPLIPLLSTQLSVPIQSINLTVTVYAICQALSPALFASIADTFGRRPIILGLISLYSCASLGLALNRSSYPALVMLRALQSIGGSAIPPIAYGIVADVVVVAERGKMLGPMLSTCNAISAVGPVIGGAVALGTGGVTWVFLAMLVVAVTCLLLAGFTLPETARCIVGNGSKPATGVWRTWWSLYQGRQKKYGENETDGAAESVSPSDRKRAWSLMSAFASYRIVLHPDAAAVLWMVASSYSVYYTFQVAIPVIFDEVYQYNELEIGLAFLPGLVGMTIGGIVAGKLLDRNFAATARKFNIGVESTTGSTLRDFPIETARYRKCLFFVLAEVILVVGYGWIVHFHVHSSVPIIMQFFICGLSTLLSHTSSALLVDIFPGNKSSTAYASGQIIRCGLSAASAAVLQPLVDAVGRGWYFTIFALFVGATGLVSVVISRLKGMQWRQKRYEASRSKRREGV</sequence>
<dbReference type="InterPro" id="IPR020846">
    <property type="entry name" value="MFS_dom"/>
</dbReference>
<feature type="transmembrane region" description="Helical" evidence="5">
    <location>
        <begin position="1589"/>
        <end position="1610"/>
    </location>
</feature>
<dbReference type="InterPro" id="IPR056884">
    <property type="entry name" value="NPHP3-like_N"/>
</dbReference>
<dbReference type="SUPFAM" id="SSF103473">
    <property type="entry name" value="MFS general substrate transporter"/>
    <property type="match status" value="1"/>
</dbReference>
<evidence type="ECO:0000256" key="2">
    <source>
        <dbReference type="ARBA" id="ARBA00004141"/>
    </source>
</evidence>
<dbReference type="Gene3D" id="1.20.1250.20">
    <property type="entry name" value="MFS general substrate transporter like domains"/>
    <property type="match status" value="1"/>
</dbReference>
<dbReference type="Pfam" id="PF07819">
    <property type="entry name" value="PGAP1"/>
    <property type="match status" value="1"/>
</dbReference>
<feature type="non-terminal residue" evidence="7">
    <location>
        <position position="1"/>
    </location>
</feature>
<evidence type="ECO:0000313" key="8">
    <source>
        <dbReference type="Proteomes" id="UP000054321"/>
    </source>
</evidence>
<keyword evidence="4" id="KW-0677">Repeat</keyword>
<feature type="transmembrane region" description="Helical" evidence="5">
    <location>
        <begin position="1925"/>
        <end position="1947"/>
    </location>
</feature>
<dbReference type="EC" id="3.1.-.-" evidence="5"/>
<feature type="transmembrane region" description="Helical" evidence="5">
    <location>
        <begin position="1805"/>
        <end position="1828"/>
    </location>
</feature>
<dbReference type="InParanoid" id="A0A0C3CXZ7"/>
<accession>A0A0C3CXZ7</accession>
<evidence type="ECO:0000256" key="4">
    <source>
        <dbReference type="ARBA" id="ARBA00022737"/>
    </source>
</evidence>
<feature type="transmembrane region" description="Helical" evidence="5">
    <location>
        <begin position="1622"/>
        <end position="1640"/>
    </location>
</feature>
<dbReference type="InterPro" id="IPR036259">
    <property type="entry name" value="MFS_trans_sf"/>
</dbReference>
<keyword evidence="5" id="KW-0378">Hydrolase</keyword>
<feature type="transmembrane region" description="Helical" evidence="5">
    <location>
        <begin position="1959"/>
        <end position="1981"/>
    </location>
</feature>
<comment type="subcellular location">
    <subcellularLocation>
        <location evidence="5">Endoplasmic reticulum membrane</location>
    </subcellularLocation>
    <subcellularLocation>
        <location evidence="2">Membrane</location>
        <topology evidence="2">Multi-pass membrane protein</topology>
    </subcellularLocation>
</comment>
<evidence type="ECO:0000256" key="3">
    <source>
        <dbReference type="ARBA" id="ARBA00015856"/>
    </source>
</evidence>
<dbReference type="GO" id="GO:0015031">
    <property type="term" value="P:protein transport"/>
    <property type="evidence" value="ECO:0007669"/>
    <property type="project" value="UniProtKB-KW"/>
</dbReference>
<dbReference type="GO" id="GO:0022857">
    <property type="term" value="F:transmembrane transporter activity"/>
    <property type="evidence" value="ECO:0007669"/>
    <property type="project" value="InterPro"/>
</dbReference>
<dbReference type="InterPro" id="IPR027417">
    <property type="entry name" value="P-loop_NTPase"/>
</dbReference>
<dbReference type="Pfam" id="PF07690">
    <property type="entry name" value="MFS_1"/>
    <property type="match status" value="1"/>
</dbReference>
<dbReference type="InterPro" id="IPR012908">
    <property type="entry name" value="PGAP1-ab_dom-like"/>
</dbReference>
<dbReference type="OrthoDB" id="194358at2759"/>
<reference evidence="8" key="2">
    <citation type="submission" date="2015-01" db="EMBL/GenBank/DDBJ databases">
        <title>Evolutionary Origins and Diversification of the Mycorrhizal Mutualists.</title>
        <authorList>
            <consortium name="DOE Joint Genome Institute"/>
            <consortium name="Mycorrhizal Genomics Consortium"/>
            <person name="Kohler A."/>
            <person name="Kuo A."/>
            <person name="Nagy L.G."/>
            <person name="Floudas D."/>
            <person name="Copeland A."/>
            <person name="Barry K.W."/>
            <person name="Cichocki N."/>
            <person name="Veneault-Fourrey C."/>
            <person name="LaButti K."/>
            <person name="Lindquist E.A."/>
            <person name="Lipzen A."/>
            <person name="Lundell T."/>
            <person name="Morin E."/>
            <person name="Murat C."/>
            <person name="Riley R."/>
            <person name="Ohm R."/>
            <person name="Sun H."/>
            <person name="Tunlid A."/>
            <person name="Henrissat B."/>
            <person name="Grigoriev I.V."/>
            <person name="Hibbett D.S."/>
            <person name="Martin F."/>
        </authorList>
    </citation>
    <scope>NUCLEOTIDE SEQUENCE [LARGE SCALE GENOMIC DNA]</scope>
    <source>
        <strain evidence="8">Zn</strain>
    </source>
</reference>
<keyword evidence="5" id="KW-0256">Endoplasmic reticulum</keyword>